<feature type="transmembrane region" description="Helical" evidence="21">
    <location>
        <begin position="49"/>
        <end position="69"/>
    </location>
</feature>
<evidence type="ECO:0000256" key="19">
    <source>
        <dbReference type="ARBA" id="ARBA00062570"/>
    </source>
</evidence>
<keyword evidence="7 21" id="KW-0472">Membrane</keyword>
<dbReference type="InParanoid" id="A0A6J2VAR4"/>
<comment type="catalytic activity">
    <reaction evidence="16">
        <text>3-O-{beta-D-galactosyl-(1-&gt;3)-[N-acetyl-beta-D-glucosaminyl-(1-&gt;6)]-N-acetyl-alpha-D-galactosaminyl}-L-seryl-[protein] + 3'-phosphoadenylyl sulfate = 3-O-{beta-D-galactosyl-(1-&gt;3)-[6-O-sulfo-N-acetyl-beta-D-glucosaminyl-(1-&gt;6)]-N-acetyl-alpha-D-galactosaminyl}-L-seryl-[protein] + adenosine 3',5'-bisphosphate + H(+)</text>
        <dbReference type="Rhea" id="RHEA:67868"/>
        <dbReference type="Rhea" id="RHEA-COMP:14419"/>
        <dbReference type="Rhea" id="RHEA-COMP:17367"/>
        <dbReference type="ChEBI" id="CHEBI:15378"/>
        <dbReference type="ChEBI" id="CHEBI:58339"/>
        <dbReference type="ChEBI" id="CHEBI:58343"/>
        <dbReference type="ChEBI" id="CHEBI:139605"/>
        <dbReference type="ChEBI" id="CHEBI:176494"/>
    </reaction>
    <physiologicalReaction direction="left-to-right" evidence="16">
        <dbReference type="Rhea" id="RHEA:67869"/>
    </physiologicalReaction>
</comment>
<evidence type="ECO:0000256" key="5">
    <source>
        <dbReference type="ARBA" id="ARBA00022989"/>
    </source>
</evidence>
<dbReference type="PANTHER" id="PTHR10704:SF3">
    <property type="entry name" value="CARBOHYDRATE SULFOTRANSFERASE 2"/>
    <property type="match status" value="1"/>
</dbReference>
<dbReference type="PANTHER" id="PTHR10704">
    <property type="entry name" value="CARBOHYDRATE SULFOTRANSFERASE"/>
    <property type="match status" value="1"/>
</dbReference>
<evidence type="ECO:0000256" key="18">
    <source>
        <dbReference type="ARBA" id="ARBA00060663"/>
    </source>
</evidence>
<keyword evidence="8" id="KW-1015">Disulfide bond</keyword>
<dbReference type="GeneID" id="115811736"/>
<evidence type="ECO:0000256" key="12">
    <source>
        <dbReference type="ARBA" id="ARBA00037848"/>
    </source>
</evidence>
<evidence type="ECO:0000256" key="17">
    <source>
        <dbReference type="ARBA" id="ARBA00057213"/>
    </source>
</evidence>
<dbReference type="InterPro" id="IPR027417">
    <property type="entry name" value="P-loop_NTPase"/>
</dbReference>
<dbReference type="EC" id="2.8.2.-" evidence="20"/>
<dbReference type="Pfam" id="PF00685">
    <property type="entry name" value="Sulfotransfer_1"/>
    <property type="match status" value="1"/>
</dbReference>
<comment type="pathway">
    <text evidence="18">Protein modification; carbohydrate sulfation.</text>
</comment>
<accession>A0A6J2VAR4</accession>
<keyword evidence="23" id="KW-1185">Reference proteome</keyword>
<dbReference type="CTD" id="561896"/>
<feature type="domain" description="Sulfotransferase" evidence="22">
    <location>
        <begin position="261"/>
        <end position="439"/>
    </location>
</feature>
<evidence type="ECO:0000313" key="23">
    <source>
        <dbReference type="Proteomes" id="UP000504632"/>
    </source>
</evidence>
<dbReference type="Proteomes" id="UP000504632">
    <property type="component" value="Chromosome 5"/>
</dbReference>
<keyword evidence="9" id="KW-0325">Glycoprotein</keyword>
<comment type="subcellular location">
    <subcellularLocation>
        <location evidence="12">Golgi apparatus</location>
        <location evidence="12">trans-Golgi network membrane</location>
        <topology evidence="12">Single-pass type II membrane protein</topology>
    </subcellularLocation>
</comment>
<dbReference type="AlphaFoldDB" id="A0A6J2VAR4"/>
<keyword evidence="11" id="KW-0119">Carbohydrate metabolism</keyword>
<dbReference type="InterPro" id="IPR051135">
    <property type="entry name" value="Gal/GlcNAc/GalNAc_ST"/>
</dbReference>
<dbReference type="GO" id="GO:0006044">
    <property type="term" value="P:N-acetylglucosamine metabolic process"/>
    <property type="evidence" value="ECO:0007669"/>
    <property type="project" value="UniProtKB-ARBA"/>
</dbReference>
<comment type="function">
    <text evidence="17">Sulfotransferase that utilizes 3'-phospho-5'-adenylyl sulfate (PAPS) as sulfonate donor to catalyze the transfer of sulfate to position 6 of non-reducing N-acetylglucosamine (GlcNAc) residues within keratan-like structures on N-linked glycans and within mucin-associated glycans that can ultimately serve as SELL ligands. SELL ligands are present in high endothelial cells (HEVs) and play a central role in lymphocyte homing at sites of inflammation. Participates in biosynthesis of the SELL ligand sialyl 6-sulfo Lewis X and in lymphocyte homing to Peyer patches. Has no activity toward O-linked sugars. Its substrate specificity may be influenced by its subcellular location. Sulfates GlcNAc residues at terminal, non-reducing ends of oligosaccharide chains.</text>
</comment>
<evidence type="ECO:0000256" key="7">
    <source>
        <dbReference type="ARBA" id="ARBA00023136"/>
    </source>
</evidence>
<evidence type="ECO:0000256" key="16">
    <source>
        <dbReference type="ARBA" id="ARBA00051939"/>
    </source>
</evidence>
<evidence type="ECO:0000256" key="3">
    <source>
        <dbReference type="ARBA" id="ARBA00022692"/>
    </source>
</evidence>
<proteinExistence type="inferred from homology"/>
<dbReference type="Gene3D" id="3.40.50.300">
    <property type="entry name" value="P-loop containing nucleotide triphosphate hydrolases"/>
    <property type="match status" value="1"/>
</dbReference>
<keyword evidence="4" id="KW-0735">Signal-anchor</keyword>
<evidence type="ECO:0000256" key="14">
    <source>
        <dbReference type="ARBA" id="ARBA00050332"/>
    </source>
</evidence>
<protein>
    <recommendedName>
        <fullName evidence="20">Sulfotransferase</fullName>
        <ecNumber evidence="20">2.8.2.-</ecNumber>
    </recommendedName>
</protein>
<evidence type="ECO:0000256" key="11">
    <source>
        <dbReference type="ARBA" id="ARBA00023277"/>
    </source>
</evidence>
<evidence type="ECO:0000256" key="1">
    <source>
        <dbReference type="ARBA" id="ARBA00005530"/>
    </source>
</evidence>
<comment type="similarity">
    <text evidence="1">Belongs to the sulfotransferase 1 family. Gal/GlcNAc/GalNAc subfamily.</text>
</comment>
<dbReference type="SUPFAM" id="SSF52540">
    <property type="entry name" value="P-loop containing nucleoside triphosphate hydrolases"/>
    <property type="match status" value="1"/>
</dbReference>
<dbReference type="GO" id="GO:0000139">
    <property type="term" value="C:Golgi membrane"/>
    <property type="evidence" value="ECO:0007669"/>
    <property type="project" value="InterPro"/>
</dbReference>
<comment type="catalytic activity">
    <reaction evidence="14">
        <text>3-O-{N-acetyl-beta-D-glucosaminyl-(1-&gt;3)-beta-D-galactosyl-(1-&gt;3)-N-acetyl-alpha-D-galactosaminyl}-L-seryl-[protein] + 3'-phosphoadenylyl sulfate = 3-O-{6-O-sulfo-N-acetyl-beta-D-glucosaminyl-(1-&gt;3)-beta-D-galactosyl-(1-&gt;3)-N-acetyl-alpha-D-galactosaminyl}-L-seryl-[protein] + adenosine 3',5'-bisphosphate + H(+)</text>
        <dbReference type="Rhea" id="RHEA:67860"/>
        <dbReference type="Rhea" id="RHEA-COMP:17365"/>
        <dbReference type="Rhea" id="RHEA-COMP:17366"/>
        <dbReference type="ChEBI" id="CHEBI:15378"/>
        <dbReference type="ChEBI" id="CHEBI:58339"/>
        <dbReference type="ChEBI" id="CHEBI:58343"/>
        <dbReference type="ChEBI" id="CHEBI:176490"/>
        <dbReference type="ChEBI" id="CHEBI:176491"/>
    </reaction>
    <physiologicalReaction direction="left-to-right" evidence="14">
        <dbReference type="Rhea" id="RHEA:67861"/>
    </physiologicalReaction>
</comment>
<dbReference type="FunCoup" id="A0A6J2VAR4">
    <property type="interactions" value="418"/>
</dbReference>
<evidence type="ECO:0000256" key="4">
    <source>
        <dbReference type="ARBA" id="ARBA00022968"/>
    </source>
</evidence>
<evidence type="ECO:0000256" key="21">
    <source>
        <dbReference type="SAM" id="Phobius"/>
    </source>
</evidence>
<name>A0A6J2VAR4_CHACN</name>
<keyword evidence="6" id="KW-0333">Golgi apparatus</keyword>
<dbReference type="InterPro" id="IPR000863">
    <property type="entry name" value="Sulfotransferase_dom"/>
</dbReference>
<evidence type="ECO:0000256" key="6">
    <source>
        <dbReference type="ARBA" id="ARBA00023034"/>
    </source>
</evidence>
<comment type="catalytic activity">
    <reaction evidence="15">
        <text>a 3-O-{beta-D-galactosyl-(1-&gt;3)-[N-acetyl-beta-D-glucosaminyl-(1-&gt;6)]-N-acetyl-alpha-D-galactosaminyl}-L-threonyl-[protein] + 3'-phosphoadenylyl sulfate = 3-O-{beta-D-galactosyl-(1-&gt;3)-[6-O-sulfo-N-acetyl-beta-D-glucosaminyl-(1-&gt;6)]-N-acetyl-alpha-D-galactosaminyl}-L-threonyl-[protein] + adenosine 3',5'-bisphosphate + H(+)</text>
        <dbReference type="Rhea" id="RHEA:67864"/>
        <dbReference type="Rhea" id="RHEA-COMP:14420"/>
        <dbReference type="Rhea" id="RHEA-COMP:17370"/>
        <dbReference type="ChEBI" id="CHEBI:15378"/>
        <dbReference type="ChEBI" id="CHEBI:58339"/>
        <dbReference type="ChEBI" id="CHEBI:58343"/>
        <dbReference type="ChEBI" id="CHEBI:139607"/>
        <dbReference type="ChEBI" id="CHEBI:176493"/>
    </reaction>
    <physiologicalReaction direction="left-to-right" evidence="15">
        <dbReference type="Rhea" id="RHEA:67865"/>
    </physiologicalReaction>
</comment>
<evidence type="ECO:0000259" key="22">
    <source>
        <dbReference type="Pfam" id="PF00685"/>
    </source>
</evidence>
<evidence type="ECO:0000256" key="9">
    <source>
        <dbReference type="ARBA" id="ARBA00023180"/>
    </source>
</evidence>
<keyword evidence="5 21" id="KW-1133">Transmembrane helix</keyword>
<dbReference type="GO" id="GO:0006954">
    <property type="term" value="P:inflammatory response"/>
    <property type="evidence" value="ECO:0007669"/>
    <property type="project" value="UniProtKB-KW"/>
</dbReference>
<reference evidence="24" key="1">
    <citation type="submission" date="2025-08" db="UniProtKB">
        <authorList>
            <consortium name="RefSeq"/>
        </authorList>
    </citation>
    <scope>IDENTIFICATION</scope>
</reference>
<evidence type="ECO:0000256" key="15">
    <source>
        <dbReference type="ARBA" id="ARBA00051221"/>
    </source>
</evidence>
<dbReference type="RefSeq" id="XP_030629935.1">
    <property type="nucleotide sequence ID" value="XM_030774075.1"/>
</dbReference>
<sequence length="463" mass="53464">MKNKPYQLKFTPPWEKDLGFGRKHKPYRNHTKIIANPGIVMKVLRRKKIIMVLAYFLLVALTMLNLANYKWTKEPQQCNHQMQSTTFQSRSDIRFLYKVPQVRKRQLVYVLTTWRSGSSFFGELFNQNPEVFFLYEPMWHIWQKLYPGDAVSLQGAARDMLSSLYRCDFSVFQLYNNPGSKNITSLGLFGATLNKVICSYPLCSSYRKDVVGLVDDKVCKKCPPQNLRVLEEECLKYNTVVIKGVRILDINVLAPLMEDPSINLKVIHLVRDPRAVANSRIKSRHGLIRENLQVVRSRDPKFRRMPFVDQGHKMNKKEGSDYHSIGAMEVICDRSLKTLRTALNPPSWFKGKYMTVRYEDLVENPVKTVRNIYRFVNLSVNHDIESFAMNMTNGTSSSSKPFIVSSRNATQAASAWRTVLSYQQIKQVEEYCHHAMSLLGYLRVRTSGEAKDLSKSLLTVPKV</sequence>
<evidence type="ECO:0000256" key="10">
    <source>
        <dbReference type="ARBA" id="ARBA00023198"/>
    </source>
</evidence>
<comment type="catalytic activity">
    <reaction evidence="13">
        <text>3-O-{N-acetyl-beta-D-glucosaminyl-(1-&gt;3)-beta-D-galactosyl-(1-&gt;3)-N-acetyl-alpha-D-galactosaminyl}-L-threonyl-[protein] + 3'-phosphoadenylyl sulfate = 3-O-{6-O-sulfo-N-acetyl-beta-D-glucosaminyl-(1-&gt;3)-beta-D-galactosyl-(1-&gt;3)-N-acetyl-alpha-D-galactosaminyl}-L-threonyl-[protein] + adenosine 3',5'-bisphosphate + H(+)</text>
        <dbReference type="Rhea" id="RHEA:67856"/>
        <dbReference type="Rhea" id="RHEA-COMP:17368"/>
        <dbReference type="Rhea" id="RHEA-COMP:17369"/>
        <dbReference type="ChEBI" id="CHEBI:15378"/>
        <dbReference type="ChEBI" id="CHEBI:58339"/>
        <dbReference type="ChEBI" id="CHEBI:58343"/>
        <dbReference type="ChEBI" id="CHEBI:176489"/>
        <dbReference type="ChEBI" id="CHEBI:176492"/>
    </reaction>
    <physiologicalReaction direction="left-to-right" evidence="13">
        <dbReference type="Rhea" id="RHEA:67857"/>
    </physiologicalReaction>
</comment>
<dbReference type="OrthoDB" id="6138663at2759"/>
<evidence type="ECO:0000256" key="20">
    <source>
        <dbReference type="RuleBase" id="RU361155"/>
    </source>
</evidence>
<organism evidence="23 24">
    <name type="scientific">Chanos chanos</name>
    <name type="common">Milkfish</name>
    <name type="synonym">Mugil chanos</name>
    <dbReference type="NCBI Taxonomy" id="29144"/>
    <lineage>
        <taxon>Eukaryota</taxon>
        <taxon>Metazoa</taxon>
        <taxon>Chordata</taxon>
        <taxon>Craniata</taxon>
        <taxon>Vertebrata</taxon>
        <taxon>Euteleostomi</taxon>
        <taxon>Actinopterygii</taxon>
        <taxon>Neopterygii</taxon>
        <taxon>Teleostei</taxon>
        <taxon>Ostariophysi</taxon>
        <taxon>Gonorynchiformes</taxon>
        <taxon>Chanidae</taxon>
        <taxon>Chanos</taxon>
    </lineage>
</organism>
<dbReference type="GO" id="GO:0006790">
    <property type="term" value="P:sulfur compound metabolic process"/>
    <property type="evidence" value="ECO:0007669"/>
    <property type="project" value="TreeGrafter"/>
</dbReference>
<dbReference type="FunFam" id="3.40.50.300:FF:000765">
    <property type="entry name" value="Sulfotransferase"/>
    <property type="match status" value="1"/>
</dbReference>
<dbReference type="GO" id="GO:0005975">
    <property type="term" value="P:carbohydrate metabolic process"/>
    <property type="evidence" value="ECO:0007669"/>
    <property type="project" value="InterPro"/>
</dbReference>
<evidence type="ECO:0000256" key="13">
    <source>
        <dbReference type="ARBA" id="ARBA00050174"/>
    </source>
</evidence>
<evidence type="ECO:0000256" key="8">
    <source>
        <dbReference type="ARBA" id="ARBA00023157"/>
    </source>
</evidence>
<dbReference type="InterPro" id="IPR016469">
    <property type="entry name" value="Carbohydrate_sulfotransferase"/>
</dbReference>
<keyword evidence="2 20" id="KW-0808">Transferase</keyword>
<comment type="subunit">
    <text evidence="19">Homodimer; disulfide-linked. Homodimerization is not essential for enzyme activity.</text>
</comment>
<dbReference type="PIRSF" id="PIRSF005883">
    <property type="entry name" value="Carbohydrate_sulfotransferase"/>
    <property type="match status" value="1"/>
</dbReference>
<gene>
    <name evidence="24" type="primary">chst2a</name>
</gene>
<keyword evidence="3 21" id="KW-0812">Transmembrane</keyword>
<evidence type="ECO:0000313" key="24">
    <source>
        <dbReference type="RefSeq" id="XP_030629935.1"/>
    </source>
</evidence>
<keyword evidence="10" id="KW-0395">Inflammatory response</keyword>
<dbReference type="GO" id="GO:0001517">
    <property type="term" value="F:N-acetylglucosamine 6-O-sulfotransferase activity"/>
    <property type="evidence" value="ECO:0007669"/>
    <property type="project" value="TreeGrafter"/>
</dbReference>
<evidence type="ECO:0000256" key="2">
    <source>
        <dbReference type="ARBA" id="ARBA00022679"/>
    </source>
</evidence>